<dbReference type="EMBL" id="KV163241">
    <property type="protein sequence ID" value="KZT76025.1"/>
    <property type="molecule type" value="Genomic_DNA"/>
</dbReference>
<sequence>MRCARDIAAEHALCAARRAWRGVVRCRREIFRGGGAAGRPPLRRSSGDVVTAEFF</sequence>
<reference evidence="1 2" key="1">
    <citation type="journal article" date="2015" name="Proc. Natl. Acad. Sci. U.S.A.">
        <title>The resurrection genome of Boea hygrometrica: A blueprint for survival of dehydration.</title>
        <authorList>
            <person name="Xiao L."/>
            <person name="Yang G."/>
            <person name="Zhang L."/>
            <person name="Yang X."/>
            <person name="Zhao S."/>
            <person name="Ji Z."/>
            <person name="Zhou Q."/>
            <person name="Hu M."/>
            <person name="Wang Y."/>
            <person name="Chen M."/>
            <person name="Xu Y."/>
            <person name="Jin H."/>
            <person name="Xiao X."/>
            <person name="Hu G."/>
            <person name="Bao F."/>
            <person name="Hu Y."/>
            <person name="Wan P."/>
            <person name="Li L."/>
            <person name="Deng X."/>
            <person name="Kuang T."/>
            <person name="Xiang C."/>
            <person name="Zhu J.K."/>
            <person name="Oliver M.J."/>
            <person name="He Y."/>
        </authorList>
    </citation>
    <scope>NUCLEOTIDE SEQUENCE [LARGE SCALE GENOMIC DNA]</scope>
    <source>
        <strain evidence="2">cv. XS01</strain>
    </source>
</reference>
<gene>
    <name evidence="1" type="ORF">F511_46951</name>
</gene>
<accession>A0A2Z6ZSA8</accession>
<evidence type="ECO:0000313" key="2">
    <source>
        <dbReference type="Proteomes" id="UP000250235"/>
    </source>
</evidence>
<dbReference type="Proteomes" id="UP000250235">
    <property type="component" value="Unassembled WGS sequence"/>
</dbReference>
<protein>
    <submittedName>
        <fullName evidence="1">Uncharacterized protein</fullName>
    </submittedName>
</protein>
<evidence type="ECO:0000313" key="1">
    <source>
        <dbReference type="EMBL" id="KZT76025.1"/>
    </source>
</evidence>
<proteinExistence type="predicted"/>
<name>A0A2Z6ZSA8_9LAMI</name>
<keyword evidence="2" id="KW-1185">Reference proteome</keyword>
<organism evidence="1 2">
    <name type="scientific">Dorcoceras hygrometricum</name>
    <dbReference type="NCBI Taxonomy" id="472368"/>
    <lineage>
        <taxon>Eukaryota</taxon>
        <taxon>Viridiplantae</taxon>
        <taxon>Streptophyta</taxon>
        <taxon>Embryophyta</taxon>
        <taxon>Tracheophyta</taxon>
        <taxon>Spermatophyta</taxon>
        <taxon>Magnoliopsida</taxon>
        <taxon>eudicotyledons</taxon>
        <taxon>Gunneridae</taxon>
        <taxon>Pentapetalae</taxon>
        <taxon>asterids</taxon>
        <taxon>lamiids</taxon>
        <taxon>Lamiales</taxon>
        <taxon>Gesneriaceae</taxon>
        <taxon>Didymocarpoideae</taxon>
        <taxon>Trichosporeae</taxon>
        <taxon>Loxocarpinae</taxon>
        <taxon>Dorcoceras</taxon>
    </lineage>
</organism>
<dbReference type="AlphaFoldDB" id="A0A2Z6ZSA8"/>